<dbReference type="Pfam" id="PF05930">
    <property type="entry name" value="Phage_AlpA"/>
    <property type="match status" value="1"/>
</dbReference>
<reference evidence="1 2" key="1">
    <citation type="submission" date="2014-06" db="EMBL/GenBank/DDBJ databases">
        <title>Whole Genome Sequences of Three Symbiotic Endozoicomonas Bacteria.</title>
        <authorList>
            <person name="Neave M.J."/>
            <person name="Apprill A."/>
            <person name="Voolstra C.R."/>
        </authorList>
    </citation>
    <scope>NUCLEOTIDE SEQUENCE [LARGE SCALE GENOMIC DNA]</scope>
    <source>
        <strain evidence="1 2">LMG 24815</strain>
    </source>
</reference>
<dbReference type="Proteomes" id="UP000028006">
    <property type="component" value="Unassembled WGS sequence"/>
</dbReference>
<dbReference type="RefSeq" id="WP_034877962.1">
    <property type="nucleotide sequence ID" value="NZ_JOKG01000004.1"/>
</dbReference>
<accession>A0A081N2D8</accession>
<evidence type="ECO:0000313" key="1">
    <source>
        <dbReference type="EMBL" id="KEQ12611.1"/>
    </source>
</evidence>
<dbReference type="InterPro" id="IPR009061">
    <property type="entry name" value="DNA-bd_dom_put_sf"/>
</dbReference>
<dbReference type="EMBL" id="JOKG01000004">
    <property type="protein sequence ID" value="KEQ12611.1"/>
    <property type="molecule type" value="Genomic_DNA"/>
</dbReference>
<dbReference type="AlphaFoldDB" id="A0A081N2D8"/>
<gene>
    <name evidence="1" type="ORF">GZ77_19100</name>
</gene>
<comment type="caution">
    <text evidence="1">The sequence shown here is derived from an EMBL/GenBank/DDBJ whole genome shotgun (WGS) entry which is preliminary data.</text>
</comment>
<organism evidence="1 2">
    <name type="scientific">Endozoicomonas montiporae</name>
    <dbReference type="NCBI Taxonomy" id="1027273"/>
    <lineage>
        <taxon>Bacteria</taxon>
        <taxon>Pseudomonadati</taxon>
        <taxon>Pseudomonadota</taxon>
        <taxon>Gammaproteobacteria</taxon>
        <taxon>Oceanospirillales</taxon>
        <taxon>Endozoicomonadaceae</taxon>
        <taxon>Endozoicomonas</taxon>
    </lineage>
</organism>
<name>A0A081N2D8_9GAMM</name>
<dbReference type="InterPro" id="IPR010260">
    <property type="entry name" value="AlpA"/>
</dbReference>
<dbReference type="SUPFAM" id="SSF46955">
    <property type="entry name" value="Putative DNA-binding domain"/>
    <property type="match status" value="1"/>
</dbReference>
<proteinExistence type="predicted"/>
<protein>
    <submittedName>
        <fullName evidence="1">Uncharacterized protein</fullName>
    </submittedName>
</protein>
<keyword evidence="2" id="KW-1185">Reference proteome</keyword>
<evidence type="ECO:0000313" key="2">
    <source>
        <dbReference type="Proteomes" id="UP000028006"/>
    </source>
</evidence>
<dbReference type="Gene3D" id="1.10.238.160">
    <property type="match status" value="1"/>
</dbReference>
<sequence length="61" mass="7162">MDYELINIDEVLKMTTLSRATIYRLIKQKQFPEGYIIASKRRVWKRDDVSRAIESMLTGLG</sequence>